<gene>
    <name evidence="2" type="ORF">JKILLFL_G5999</name>
</gene>
<comment type="caution">
    <text evidence="2">The sequence shown here is derived from an EMBL/GenBank/DDBJ whole genome shotgun (WGS) entry which is preliminary data.</text>
</comment>
<feature type="region of interest" description="Disordered" evidence="1">
    <location>
        <begin position="62"/>
        <end position="97"/>
    </location>
</feature>
<proteinExistence type="predicted"/>
<dbReference type="Proteomes" id="UP000836404">
    <property type="component" value="Unassembled WGS sequence"/>
</dbReference>
<dbReference type="EMBL" id="CAJHJF010001048">
    <property type="protein sequence ID" value="CAD6910708.1"/>
    <property type="molecule type" value="Genomic_DNA"/>
</dbReference>
<protein>
    <submittedName>
        <fullName evidence="2">Uncharacterized protein</fullName>
    </submittedName>
</protein>
<sequence>MTGAALVVAGSSAVEVEADDDAGVLEDEGSIGLVATGNGLVGCAAGLGEVGLFAAPDVVQGSSSAAGAGVGPRCAGDSGDLGPKRTAISGPLRLGLS</sequence>
<reference evidence="2 3" key="1">
    <citation type="submission" date="2020-10" db="EMBL/GenBank/DDBJ databases">
        <authorList>
            <person name="Sedaghatjoo S."/>
        </authorList>
    </citation>
    <scope>NUCLEOTIDE SEQUENCE [LARGE SCALE GENOMIC DNA]</scope>
    <source>
        <strain evidence="2 3">LLFL</strain>
    </source>
</reference>
<accession>A0A9N8QAE6</accession>
<name>A0A9N8QAE6_9BASI</name>
<organism evidence="2 3">
    <name type="scientific">Tilletia laevis</name>
    <dbReference type="NCBI Taxonomy" id="157183"/>
    <lineage>
        <taxon>Eukaryota</taxon>
        <taxon>Fungi</taxon>
        <taxon>Dikarya</taxon>
        <taxon>Basidiomycota</taxon>
        <taxon>Ustilaginomycotina</taxon>
        <taxon>Exobasidiomycetes</taxon>
        <taxon>Tilletiales</taxon>
        <taxon>Tilletiaceae</taxon>
        <taxon>Tilletia</taxon>
    </lineage>
</organism>
<keyword evidence="3" id="KW-1185">Reference proteome</keyword>
<evidence type="ECO:0000256" key="1">
    <source>
        <dbReference type="SAM" id="MobiDB-lite"/>
    </source>
</evidence>
<evidence type="ECO:0000313" key="3">
    <source>
        <dbReference type="Proteomes" id="UP000836404"/>
    </source>
</evidence>
<evidence type="ECO:0000313" key="2">
    <source>
        <dbReference type="EMBL" id="CAD6910708.1"/>
    </source>
</evidence>
<dbReference type="AlphaFoldDB" id="A0A9N8QAE6"/>